<organism evidence="7 8">
    <name type="scientific">Arenimonas composti TR7-09 = DSM 18010</name>
    <dbReference type="NCBI Taxonomy" id="1121013"/>
    <lineage>
        <taxon>Bacteria</taxon>
        <taxon>Pseudomonadati</taxon>
        <taxon>Pseudomonadota</taxon>
        <taxon>Gammaproteobacteria</taxon>
        <taxon>Lysobacterales</taxon>
        <taxon>Lysobacteraceae</taxon>
        <taxon>Arenimonas</taxon>
    </lineage>
</organism>
<evidence type="ECO:0000256" key="1">
    <source>
        <dbReference type="ARBA" id="ARBA00004141"/>
    </source>
</evidence>
<keyword evidence="8" id="KW-1185">Reference proteome</keyword>
<keyword evidence="4 5" id="KW-0472">Membrane</keyword>
<dbReference type="STRING" id="1121013.GCA_000426365_02363"/>
<keyword evidence="2 5" id="KW-0812">Transmembrane</keyword>
<dbReference type="PANTHER" id="PTHR43731:SF26">
    <property type="entry name" value="RHOMBOID-LIKE PROTEIN 10, CHLOROPLASTIC"/>
    <property type="match status" value="1"/>
</dbReference>
<evidence type="ECO:0000256" key="5">
    <source>
        <dbReference type="SAM" id="Phobius"/>
    </source>
</evidence>
<dbReference type="Proteomes" id="UP000029391">
    <property type="component" value="Unassembled WGS sequence"/>
</dbReference>
<gene>
    <name evidence="7" type="ORF">P873_08995</name>
</gene>
<dbReference type="Gene3D" id="1.20.1540.10">
    <property type="entry name" value="Rhomboid-like"/>
    <property type="match status" value="1"/>
</dbReference>
<dbReference type="InterPro" id="IPR050925">
    <property type="entry name" value="Rhomboid_protease_S54"/>
</dbReference>
<evidence type="ECO:0000313" key="8">
    <source>
        <dbReference type="Proteomes" id="UP000029391"/>
    </source>
</evidence>
<dbReference type="GO" id="GO:0004252">
    <property type="term" value="F:serine-type endopeptidase activity"/>
    <property type="evidence" value="ECO:0007669"/>
    <property type="project" value="InterPro"/>
</dbReference>
<dbReference type="InterPro" id="IPR035952">
    <property type="entry name" value="Rhomboid-like_sf"/>
</dbReference>
<reference evidence="7 8" key="1">
    <citation type="submission" date="2013-09" db="EMBL/GenBank/DDBJ databases">
        <title>Genome sequencing of Arenimonas composti.</title>
        <authorList>
            <person name="Chen F."/>
            <person name="Wang G."/>
        </authorList>
    </citation>
    <scope>NUCLEOTIDE SEQUENCE [LARGE SCALE GENOMIC DNA]</scope>
    <source>
        <strain evidence="7 8">TR7-09</strain>
    </source>
</reference>
<evidence type="ECO:0000256" key="2">
    <source>
        <dbReference type="ARBA" id="ARBA00022692"/>
    </source>
</evidence>
<feature type="transmembrane region" description="Helical" evidence="5">
    <location>
        <begin position="195"/>
        <end position="213"/>
    </location>
</feature>
<keyword evidence="3 5" id="KW-1133">Transmembrane helix</keyword>
<proteinExistence type="predicted"/>
<evidence type="ECO:0000256" key="3">
    <source>
        <dbReference type="ARBA" id="ARBA00022989"/>
    </source>
</evidence>
<feature type="transmembrane region" description="Helical" evidence="5">
    <location>
        <begin position="105"/>
        <end position="124"/>
    </location>
</feature>
<evidence type="ECO:0000259" key="6">
    <source>
        <dbReference type="Pfam" id="PF01694"/>
    </source>
</evidence>
<evidence type="ECO:0000313" key="7">
    <source>
        <dbReference type="EMBL" id="KFN49849.1"/>
    </source>
</evidence>
<sequence length="226" mass="24565">MFVELPTRHRRRWRWATPLLAALMIAAYVWLALLSDDAGWRQTLLRWGTLSGSVTEWRAALRDERLLTLVSALFIHANLVHLVGNLLFLLIFGLPAERAMGPWRYLLLFLAGGALANLAAALLMGTPARSIIGASGGVSAVIGAYLALFPSARLGVVVPLGLWLEFVRAPAALLIGLWAVLQLAFTFVGPSFGAVAWWAHLAGFLVGLVFALVQKPVLARRARLSP</sequence>
<dbReference type="PANTHER" id="PTHR43731">
    <property type="entry name" value="RHOMBOID PROTEASE"/>
    <property type="match status" value="1"/>
</dbReference>
<dbReference type="SUPFAM" id="SSF144091">
    <property type="entry name" value="Rhomboid-like"/>
    <property type="match status" value="1"/>
</dbReference>
<dbReference type="eggNOG" id="COG0705">
    <property type="taxonomic scope" value="Bacteria"/>
</dbReference>
<dbReference type="FunFam" id="1.20.1540.10:FF:000027">
    <property type="entry name" value="Rhomboid family intramembrane serine protease"/>
    <property type="match status" value="1"/>
</dbReference>
<protein>
    <recommendedName>
        <fullName evidence="6">Peptidase S54 rhomboid domain-containing protein</fullName>
    </recommendedName>
</protein>
<dbReference type="RefSeq" id="WP_026817314.1">
    <property type="nucleotide sequence ID" value="NZ_AUFF01000007.1"/>
</dbReference>
<comment type="subcellular location">
    <subcellularLocation>
        <location evidence="1">Membrane</location>
        <topology evidence="1">Multi-pass membrane protein</topology>
    </subcellularLocation>
</comment>
<dbReference type="OrthoDB" id="9813074at2"/>
<feature type="transmembrane region" description="Helical" evidence="5">
    <location>
        <begin position="169"/>
        <end position="189"/>
    </location>
</feature>
<dbReference type="InterPro" id="IPR022764">
    <property type="entry name" value="Peptidase_S54_rhomboid_dom"/>
</dbReference>
<dbReference type="AlphaFoldDB" id="A0A091BGC3"/>
<accession>A0A091BGC3</accession>
<name>A0A091BGC3_9GAMM</name>
<comment type="caution">
    <text evidence="7">The sequence shown here is derived from an EMBL/GenBank/DDBJ whole genome shotgun (WGS) entry which is preliminary data.</text>
</comment>
<evidence type="ECO:0000256" key="4">
    <source>
        <dbReference type="ARBA" id="ARBA00023136"/>
    </source>
</evidence>
<feature type="transmembrane region" description="Helical" evidence="5">
    <location>
        <begin position="12"/>
        <end position="33"/>
    </location>
</feature>
<feature type="transmembrane region" description="Helical" evidence="5">
    <location>
        <begin position="66"/>
        <end position="93"/>
    </location>
</feature>
<dbReference type="Pfam" id="PF01694">
    <property type="entry name" value="Rhomboid"/>
    <property type="match status" value="1"/>
</dbReference>
<dbReference type="EMBL" id="AWXU01000028">
    <property type="protein sequence ID" value="KFN49849.1"/>
    <property type="molecule type" value="Genomic_DNA"/>
</dbReference>
<dbReference type="GO" id="GO:0016020">
    <property type="term" value="C:membrane"/>
    <property type="evidence" value="ECO:0007669"/>
    <property type="project" value="UniProtKB-SubCell"/>
</dbReference>
<feature type="domain" description="Peptidase S54 rhomboid" evidence="6">
    <location>
        <begin position="65"/>
        <end position="213"/>
    </location>
</feature>